<evidence type="ECO:0000259" key="1">
    <source>
        <dbReference type="Pfam" id="PF00561"/>
    </source>
</evidence>
<feature type="domain" description="AB hydrolase-1" evidence="1">
    <location>
        <begin position="30"/>
        <end position="66"/>
    </location>
</feature>
<sequence>MISLTQTFTVSPGINYEYLHLPAVLNQTSTILFLHGFPSSLHSWRHQIDHFHRLGYGCLAPNLMGY</sequence>
<gene>
    <name evidence="2" type="ORF">OTI717_LOCUS38950</name>
</gene>
<dbReference type="SUPFAM" id="SSF53474">
    <property type="entry name" value="alpha/beta-Hydrolases"/>
    <property type="match status" value="1"/>
</dbReference>
<dbReference type="InterPro" id="IPR029058">
    <property type="entry name" value="AB_hydrolase_fold"/>
</dbReference>
<dbReference type="InterPro" id="IPR000073">
    <property type="entry name" value="AB_hydrolase_1"/>
</dbReference>
<dbReference type="AlphaFoldDB" id="A0A820C1C8"/>
<dbReference type="PRINTS" id="PR00412">
    <property type="entry name" value="EPOXHYDRLASE"/>
</dbReference>
<dbReference type="EMBL" id="CAJOAX010023053">
    <property type="protein sequence ID" value="CAF4210261.1"/>
    <property type="molecule type" value="Genomic_DNA"/>
</dbReference>
<name>A0A820C1C8_9BILA</name>
<proteinExistence type="predicted"/>
<accession>A0A820C1C8</accession>
<dbReference type="Proteomes" id="UP000663823">
    <property type="component" value="Unassembled WGS sequence"/>
</dbReference>
<dbReference type="Gene3D" id="3.40.50.1820">
    <property type="entry name" value="alpha/beta hydrolase"/>
    <property type="match status" value="1"/>
</dbReference>
<protein>
    <recommendedName>
        <fullName evidence="1">AB hydrolase-1 domain-containing protein</fullName>
    </recommendedName>
</protein>
<comment type="caution">
    <text evidence="2">The sequence shown here is derived from an EMBL/GenBank/DDBJ whole genome shotgun (WGS) entry which is preliminary data.</text>
</comment>
<feature type="non-terminal residue" evidence="2">
    <location>
        <position position="66"/>
    </location>
</feature>
<organism evidence="2 3">
    <name type="scientific">Rotaria sordida</name>
    <dbReference type="NCBI Taxonomy" id="392033"/>
    <lineage>
        <taxon>Eukaryota</taxon>
        <taxon>Metazoa</taxon>
        <taxon>Spiralia</taxon>
        <taxon>Gnathifera</taxon>
        <taxon>Rotifera</taxon>
        <taxon>Eurotatoria</taxon>
        <taxon>Bdelloidea</taxon>
        <taxon>Philodinida</taxon>
        <taxon>Philodinidae</taxon>
        <taxon>Rotaria</taxon>
    </lineage>
</organism>
<dbReference type="Pfam" id="PF00561">
    <property type="entry name" value="Abhydrolase_1"/>
    <property type="match status" value="1"/>
</dbReference>
<evidence type="ECO:0000313" key="3">
    <source>
        <dbReference type="Proteomes" id="UP000663823"/>
    </source>
</evidence>
<evidence type="ECO:0000313" key="2">
    <source>
        <dbReference type="EMBL" id="CAF4210261.1"/>
    </source>
</evidence>
<dbReference type="InterPro" id="IPR000639">
    <property type="entry name" value="Epox_hydrolase-like"/>
</dbReference>
<dbReference type="GO" id="GO:0003824">
    <property type="term" value="F:catalytic activity"/>
    <property type="evidence" value="ECO:0007669"/>
    <property type="project" value="InterPro"/>
</dbReference>
<reference evidence="2" key="1">
    <citation type="submission" date="2021-02" db="EMBL/GenBank/DDBJ databases">
        <authorList>
            <person name="Nowell W R."/>
        </authorList>
    </citation>
    <scope>NUCLEOTIDE SEQUENCE</scope>
</reference>